<dbReference type="AlphaFoldDB" id="A0A2V3W3I1"/>
<dbReference type="Pfam" id="PF08807">
    <property type="entry name" value="DUF1798"/>
    <property type="match status" value="1"/>
</dbReference>
<evidence type="ECO:0000313" key="2">
    <source>
        <dbReference type="Proteomes" id="UP000247978"/>
    </source>
</evidence>
<dbReference type="EMBL" id="QJJQ01000003">
    <property type="protein sequence ID" value="PXW88847.1"/>
    <property type="molecule type" value="Genomic_DNA"/>
</dbReference>
<dbReference type="Proteomes" id="UP000247978">
    <property type="component" value="Unassembled WGS sequence"/>
</dbReference>
<protein>
    <submittedName>
        <fullName evidence="1">Uncharacterized protein DUF1798</fullName>
    </submittedName>
</protein>
<accession>A0A2V3W3I1</accession>
<dbReference type="InterPro" id="IPR023351">
    <property type="entry name" value="YppE-like_sf"/>
</dbReference>
<dbReference type="Gene3D" id="1.20.120.440">
    <property type="entry name" value="YppE-like"/>
    <property type="match status" value="1"/>
</dbReference>
<sequence length="104" mass="12699">MHQLNELKNTYEEGKEPAKDRAFFLYVKQETEPIFHLLDEWEALAIDLINKKQISIHEQQIHATKDNMKKLMMHSYYADVRKRRYMDIYKSCKYIFNQLLKETK</sequence>
<dbReference type="SUPFAM" id="SSF140415">
    <property type="entry name" value="YppE-like"/>
    <property type="match status" value="1"/>
</dbReference>
<evidence type="ECO:0000313" key="1">
    <source>
        <dbReference type="EMBL" id="PXW88847.1"/>
    </source>
</evidence>
<reference evidence="1 2" key="1">
    <citation type="submission" date="2018-05" db="EMBL/GenBank/DDBJ databases">
        <title>Genomic Encyclopedia of Type Strains, Phase IV (KMG-IV): sequencing the most valuable type-strain genomes for metagenomic binning, comparative biology and taxonomic classification.</title>
        <authorList>
            <person name="Goeker M."/>
        </authorList>
    </citation>
    <scope>NUCLEOTIDE SEQUENCE [LARGE SCALE GENOMIC DNA]</scope>
    <source>
        <strain evidence="1 2">DSM 28556</strain>
    </source>
</reference>
<name>A0A2V3W3I1_9BACI</name>
<comment type="caution">
    <text evidence="1">The sequence shown here is derived from an EMBL/GenBank/DDBJ whole genome shotgun (WGS) entry which is preliminary data.</text>
</comment>
<gene>
    <name evidence="1" type="ORF">DFR56_103353</name>
</gene>
<proteinExistence type="predicted"/>
<organism evidence="1 2">
    <name type="scientific">Pseudogracilibacillus auburnensis</name>
    <dbReference type="NCBI Taxonomy" id="1494959"/>
    <lineage>
        <taxon>Bacteria</taxon>
        <taxon>Bacillati</taxon>
        <taxon>Bacillota</taxon>
        <taxon>Bacilli</taxon>
        <taxon>Bacillales</taxon>
        <taxon>Bacillaceae</taxon>
        <taxon>Pseudogracilibacillus</taxon>
    </lineage>
</organism>
<keyword evidence="2" id="KW-1185">Reference proteome</keyword>
<dbReference type="InterPro" id="IPR014913">
    <property type="entry name" value="YppE-like"/>
</dbReference>